<name>A0AC58G2V6_DANRE</name>
<dbReference type="RefSeq" id="XP_073764074.1">
    <property type="nucleotide sequence ID" value="XM_073907973.1"/>
</dbReference>
<keyword evidence="1" id="KW-1185">Reference proteome</keyword>
<accession>A0AC58G2V6</accession>
<protein>
    <submittedName>
        <fullName evidence="2">Ubiquitin carboxyl-terminal hydrolase 46 isoform X1</fullName>
    </submittedName>
</protein>
<keyword evidence="2" id="KW-0378">Hydrolase</keyword>
<evidence type="ECO:0000313" key="2">
    <source>
        <dbReference type="RefSeq" id="XP_073764074.1"/>
    </source>
</evidence>
<sequence>MDRDIQQAEKMALKSKGEIKKRMRVMFPSSSVDLEDSSFSGPGDNGELPSPSSRKRRFPSMRRVFGKILSILMPCVCVSSEEEDPSFVSDRKTDASFSAAVHRSSEGHPENDLPAGQQKEAVEAVTLSTAVLEDPPTISDINECSESQQTPTNLDAEEAEEMKPSSPASEHQTADREPEGGKTPEDLSLPEISECSELQEMPTELYTDISCIYDLIRPQTSCQQPGLPDVEAMFREYWVSDLTTELKIEADEPEEHSPLGLPNLGNTCYMNSVLQCLLSIPPFQHDVLLSQEVWRDEDMLLSVFSDLFISRLDNSSTNLKKRLLRKVKCYIENASKVFTGDFQQDAHEFLMLSLSCLKEEGQMLKMSSPTYTCPVANMEFKLETERTCVSCGLQKTFTEDANYISLVLGQNASVSDSLQQYMSASSVDCMCCNCNGTKASVTQRFYSFPRVLVLLVSRFDMLSDCKLRNRLKITEELTLSSVKGEIREQPMSDNKRPASCQSFLKRILKTNTKVAPQIPNDKQEEPADTRVEYRLTGAVSHLGSKLFSGHYISHIRDPSDDGWLRCSDFSVRKTSWTEASEEIKRNCYMLFYIKR</sequence>
<proteinExistence type="predicted"/>
<dbReference type="Proteomes" id="UP000000437">
    <property type="component" value="Chromosome 7"/>
</dbReference>
<reference evidence="2" key="1">
    <citation type="submission" date="2025-08" db="UniProtKB">
        <authorList>
            <consortium name="RefSeq"/>
        </authorList>
    </citation>
    <scope>IDENTIFICATION</scope>
    <source>
        <strain evidence="2">Tuebingen</strain>
        <tissue evidence="2">Fibroblasts and whole tissue</tissue>
    </source>
</reference>
<gene>
    <name evidence="2" type="primary">LOC100535728</name>
</gene>
<organism evidence="1 2">
    <name type="scientific">Danio rerio</name>
    <name type="common">Zebrafish</name>
    <name type="synonym">Brachydanio rerio</name>
    <dbReference type="NCBI Taxonomy" id="7955"/>
    <lineage>
        <taxon>Eukaryota</taxon>
        <taxon>Metazoa</taxon>
        <taxon>Chordata</taxon>
        <taxon>Craniata</taxon>
        <taxon>Vertebrata</taxon>
        <taxon>Euteleostomi</taxon>
        <taxon>Actinopterygii</taxon>
        <taxon>Neopterygii</taxon>
        <taxon>Teleostei</taxon>
        <taxon>Ostariophysi</taxon>
        <taxon>Cypriniformes</taxon>
        <taxon>Danionidae</taxon>
        <taxon>Danioninae</taxon>
        <taxon>Danio</taxon>
    </lineage>
</organism>
<evidence type="ECO:0000313" key="1">
    <source>
        <dbReference type="Proteomes" id="UP000000437"/>
    </source>
</evidence>